<accession>A0ABD4T7G6</accession>
<feature type="chain" id="PRO_5044747417" description="Sortilin N-terminal domain-containing protein" evidence="1">
    <location>
        <begin position="27"/>
        <end position="705"/>
    </location>
</feature>
<protein>
    <recommendedName>
        <fullName evidence="4">Sortilin N-terminal domain-containing protein</fullName>
    </recommendedName>
</protein>
<dbReference type="InterPro" id="IPR002860">
    <property type="entry name" value="BNR_rpt"/>
</dbReference>
<dbReference type="AlphaFoldDB" id="A0ABD4T7G6"/>
<dbReference type="SUPFAM" id="SSF110296">
    <property type="entry name" value="Oligoxyloglucan reducing end-specific cellobiohydrolase"/>
    <property type="match status" value="2"/>
</dbReference>
<dbReference type="EMBL" id="JTHE03000103">
    <property type="protein sequence ID" value="MCM1984696.1"/>
    <property type="molecule type" value="Genomic_DNA"/>
</dbReference>
<dbReference type="PANTHER" id="PTHR43739:SF5">
    <property type="entry name" value="EXO-ALPHA-SIALIDASE"/>
    <property type="match status" value="1"/>
</dbReference>
<proteinExistence type="predicted"/>
<dbReference type="InterPro" id="IPR052025">
    <property type="entry name" value="Xyloglucanase_GH74"/>
</dbReference>
<keyword evidence="3" id="KW-1185">Reference proteome</keyword>
<evidence type="ECO:0000313" key="2">
    <source>
        <dbReference type="EMBL" id="MCM1984696.1"/>
    </source>
</evidence>
<dbReference type="Pfam" id="PF02012">
    <property type="entry name" value="BNR"/>
    <property type="match status" value="1"/>
</dbReference>
<reference evidence="2 3" key="1">
    <citation type="journal article" date="2015" name="Genome Announc.">
        <title>Draft Genome Sequence of Filamentous Marine Cyanobacterium Lyngbya confervoides Strain BDU141951.</title>
        <authorList>
            <person name="Chandrababunaidu M.M."/>
            <person name="Sen D."/>
            <person name="Tripathy S."/>
        </authorList>
    </citation>
    <scope>NUCLEOTIDE SEQUENCE [LARGE SCALE GENOMIC DNA]</scope>
    <source>
        <strain evidence="2 3">BDU141951</strain>
    </source>
</reference>
<dbReference type="RefSeq" id="WP_166276809.1">
    <property type="nucleotide sequence ID" value="NZ_JTHE03000103.1"/>
</dbReference>
<dbReference type="PANTHER" id="PTHR43739">
    <property type="entry name" value="XYLOGLUCANASE (EUROFUNG)"/>
    <property type="match status" value="1"/>
</dbReference>
<dbReference type="InterPro" id="IPR015943">
    <property type="entry name" value="WD40/YVTN_repeat-like_dom_sf"/>
</dbReference>
<gene>
    <name evidence="2" type="ORF">QQ91_0017880</name>
</gene>
<sequence length="705" mass="77729">MPRTLRSFLFAVLALWLGGCSRSSEATLRPPLQFPQTWQNVAIGGGGYVTGLHIHPQVPELVYIRTDNGGFYRRTGHRWLAITDHFTRDQQNYYGGEALGLDPNNPNVVLIAAGQYSSEGPGTVFRSQDQGQSWQASDLRVGMRSDEDKRWAGHRLVVSPHDSNLVLFGSRADGLWRSQDGGLTWKPVRSLQTQADPDVGLLALTFDPQVQGRVVLGAYGDGIYESGDSGLTWTRLKGSPSHPMKLAIASDSTLYVTSDRAPGVSQSRQNRWSDITPKGYRDRVFNGLSVHPRDPNWIVVSVGERGSAELFYSRDQGQTWQQPQHQVHHTVPWWPDSFFRDHTAAVQLNPSRPQEVWLTDWFGIWKTSNLLAHPARWENQQQGHEQVVVFSLLAPPQGPLLLSGVADVNGFAHPRLDHFPSQRLGPQGWPPQLYSVDGDTYDFAYSAHHPLEIVRVGGKRWNQSFGIYRSADGGQSWSTVPNFPSQGLPLRVAMSADNPERMIVVLSQGNALLTGNGGASWQQVQGLPVGPEGPWTWTQPLAADGDRGDRFYYFAAGTLYRSEDGGASFAPIQQNLPETDPAALHTLAGQPDQLWLSLGDAGLYRSNDGGQTLDQVQSVAEAALFTIGPGPEGSSFPLWYLYGTLATGETGIFYSNDQGQTWTNISEPKTPIGARPRTMEASPQQIGLIFIGTNGRGIYYKQVRP</sequence>
<evidence type="ECO:0008006" key="4">
    <source>
        <dbReference type="Google" id="ProtNLM"/>
    </source>
</evidence>
<organism evidence="2 3">
    <name type="scientific">Lyngbya confervoides BDU141951</name>
    <dbReference type="NCBI Taxonomy" id="1574623"/>
    <lineage>
        <taxon>Bacteria</taxon>
        <taxon>Bacillati</taxon>
        <taxon>Cyanobacteriota</taxon>
        <taxon>Cyanophyceae</taxon>
        <taxon>Oscillatoriophycideae</taxon>
        <taxon>Oscillatoriales</taxon>
        <taxon>Microcoleaceae</taxon>
        <taxon>Lyngbya</taxon>
    </lineage>
</organism>
<evidence type="ECO:0000313" key="3">
    <source>
        <dbReference type="Proteomes" id="UP000031561"/>
    </source>
</evidence>
<keyword evidence="1" id="KW-0732">Signal</keyword>
<comment type="caution">
    <text evidence="2">The sequence shown here is derived from an EMBL/GenBank/DDBJ whole genome shotgun (WGS) entry which is preliminary data.</text>
</comment>
<dbReference type="PROSITE" id="PS51257">
    <property type="entry name" value="PROKAR_LIPOPROTEIN"/>
    <property type="match status" value="1"/>
</dbReference>
<dbReference type="CDD" id="cd15482">
    <property type="entry name" value="Sialidase_non-viral"/>
    <property type="match status" value="1"/>
</dbReference>
<dbReference type="Proteomes" id="UP000031561">
    <property type="component" value="Unassembled WGS sequence"/>
</dbReference>
<feature type="signal peptide" evidence="1">
    <location>
        <begin position="1"/>
        <end position="26"/>
    </location>
</feature>
<name>A0ABD4T7G6_9CYAN</name>
<evidence type="ECO:0000256" key="1">
    <source>
        <dbReference type="SAM" id="SignalP"/>
    </source>
</evidence>
<dbReference type="Gene3D" id="2.130.10.10">
    <property type="entry name" value="YVTN repeat-like/Quinoprotein amine dehydrogenase"/>
    <property type="match status" value="2"/>
</dbReference>